<evidence type="ECO:0000313" key="2">
    <source>
        <dbReference type="EMBL" id="SVD90047.1"/>
    </source>
</evidence>
<gene>
    <name evidence="2" type="ORF">METZ01_LOCUS442901</name>
</gene>
<evidence type="ECO:0000256" key="1">
    <source>
        <dbReference type="SAM" id="MobiDB-lite"/>
    </source>
</evidence>
<name>A0A382Z3E0_9ZZZZ</name>
<feature type="region of interest" description="Disordered" evidence="1">
    <location>
        <begin position="19"/>
        <end position="53"/>
    </location>
</feature>
<sequence>MHRSAPWLLAAGLAAVTMGCGNDSPSTNSGVGASGATHPEGSDPTTTDQVVSN</sequence>
<organism evidence="2">
    <name type="scientific">marine metagenome</name>
    <dbReference type="NCBI Taxonomy" id="408172"/>
    <lineage>
        <taxon>unclassified sequences</taxon>
        <taxon>metagenomes</taxon>
        <taxon>ecological metagenomes</taxon>
    </lineage>
</organism>
<proteinExistence type="predicted"/>
<protein>
    <submittedName>
        <fullName evidence="2">Uncharacterized protein</fullName>
    </submittedName>
</protein>
<dbReference type="EMBL" id="UINC01180711">
    <property type="protein sequence ID" value="SVD90047.1"/>
    <property type="molecule type" value="Genomic_DNA"/>
</dbReference>
<reference evidence="2" key="1">
    <citation type="submission" date="2018-05" db="EMBL/GenBank/DDBJ databases">
        <authorList>
            <person name="Lanie J.A."/>
            <person name="Ng W.-L."/>
            <person name="Kazmierczak K.M."/>
            <person name="Andrzejewski T.M."/>
            <person name="Davidsen T.M."/>
            <person name="Wayne K.J."/>
            <person name="Tettelin H."/>
            <person name="Glass J.I."/>
            <person name="Rusch D."/>
            <person name="Podicherti R."/>
            <person name="Tsui H.-C.T."/>
            <person name="Winkler M.E."/>
        </authorList>
    </citation>
    <scope>NUCLEOTIDE SEQUENCE</scope>
</reference>
<feature type="non-terminal residue" evidence="2">
    <location>
        <position position="53"/>
    </location>
</feature>
<dbReference type="AlphaFoldDB" id="A0A382Z3E0"/>
<accession>A0A382Z3E0</accession>
<feature type="compositionally biased region" description="Polar residues" evidence="1">
    <location>
        <begin position="43"/>
        <end position="53"/>
    </location>
</feature>
<dbReference type="PROSITE" id="PS51257">
    <property type="entry name" value="PROKAR_LIPOPROTEIN"/>
    <property type="match status" value="1"/>
</dbReference>